<keyword evidence="1" id="KW-0812">Transmembrane</keyword>
<evidence type="ECO:0000313" key="3">
    <source>
        <dbReference type="Proteomes" id="UP000280434"/>
    </source>
</evidence>
<organism evidence="2 3">
    <name type="scientific">Trinickia fusca</name>
    <dbReference type="NCBI Taxonomy" id="2419777"/>
    <lineage>
        <taxon>Bacteria</taxon>
        <taxon>Pseudomonadati</taxon>
        <taxon>Pseudomonadota</taxon>
        <taxon>Betaproteobacteria</taxon>
        <taxon>Burkholderiales</taxon>
        <taxon>Burkholderiaceae</taxon>
        <taxon>Trinickia</taxon>
    </lineage>
</organism>
<dbReference type="OrthoDB" id="8759306at2"/>
<name>A0A494XHG6_9BURK</name>
<feature type="transmembrane region" description="Helical" evidence="1">
    <location>
        <begin position="6"/>
        <end position="25"/>
    </location>
</feature>
<dbReference type="RefSeq" id="WP_121278554.1">
    <property type="nucleotide sequence ID" value="NZ_RBZV01000005.1"/>
</dbReference>
<gene>
    <name evidence="2" type="ORF">D7S89_15400</name>
</gene>
<keyword evidence="1" id="KW-1133">Transmembrane helix</keyword>
<dbReference type="Proteomes" id="UP000280434">
    <property type="component" value="Unassembled WGS sequence"/>
</dbReference>
<evidence type="ECO:0000313" key="2">
    <source>
        <dbReference type="EMBL" id="RKP47609.1"/>
    </source>
</evidence>
<protein>
    <submittedName>
        <fullName evidence="2">Uncharacterized protein</fullName>
    </submittedName>
</protein>
<sequence>MADKGTIFLLVTVLVLLTCVFIFATKYFSAARHARLVHASDDAYRALVETAVKGQEETMSVLAGLRSIVEQIEARLASVERVLKEVE</sequence>
<accession>A0A494XHG6</accession>
<dbReference type="AlphaFoldDB" id="A0A494XHG6"/>
<reference evidence="2 3" key="1">
    <citation type="submission" date="2018-10" db="EMBL/GenBank/DDBJ databases">
        <title>Paraburkholderia sp. 7MK8-2, isolated from soil.</title>
        <authorList>
            <person name="Gao Z.-H."/>
            <person name="Qiu L.-H."/>
        </authorList>
    </citation>
    <scope>NUCLEOTIDE SEQUENCE [LARGE SCALE GENOMIC DNA]</scope>
    <source>
        <strain evidence="2 3">7MK8-2</strain>
    </source>
</reference>
<evidence type="ECO:0000256" key="1">
    <source>
        <dbReference type="SAM" id="Phobius"/>
    </source>
</evidence>
<comment type="caution">
    <text evidence="2">The sequence shown here is derived from an EMBL/GenBank/DDBJ whole genome shotgun (WGS) entry which is preliminary data.</text>
</comment>
<keyword evidence="3" id="KW-1185">Reference proteome</keyword>
<keyword evidence="1" id="KW-0472">Membrane</keyword>
<dbReference type="EMBL" id="RBZV01000005">
    <property type="protein sequence ID" value="RKP47609.1"/>
    <property type="molecule type" value="Genomic_DNA"/>
</dbReference>
<proteinExistence type="predicted"/>